<organism evidence="5 6">
    <name type="scientific">Enterobacter ludwigii</name>
    <dbReference type="NCBI Taxonomy" id="299767"/>
    <lineage>
        <taxon>Bacteria</taxon>
        <taxon>Pseudomonadati</taxon>
        <taxon>Pseudomonadota</taxon>
        <taxon>Gammaproteobacteria</taxon>
        <taxon>Enterobacterales</taxon>
        <taxon>Enterobacteriaceae</taxon>
        <taxon>Enterobacter</taxon>
        <taxon>Enterobacter cloacae complex</taxon>
    </lineage>
</organism>
<dbReference type="InterPro" id="IPR000045">
    <property type="entry name" value="Prepilin_IV_endopep_pep"/>
</dbReference>
<evidence type="ECO:0000256" key="3">
    <source>
        <dbReference type="SAM" id="Phobius"/>
    </source>
</evidence>
<dbReference type="GO" id="GO:0004190">
    <property type="term" value="F:aspartic-type endopeptidase activity"/>
    <property type="evidence" value="ECO:0007669"/>
    <property type="project" value="InterPro"/>
</dbReference>
<keyword evidence="3" id="KW-0472">Membrane</keyword>
<sequence length="159" mass="17586">MRMLTPLPFLLVYFTLSGLLVREDIRAGLLPDKYLCPLLWTGLLFQRCLHPDFLSNAVTGAMTGYVSFAIIYWGYRFLTGREGMGYGDVKYLSALGAWHGWHILPALVLTAALVALLYQLILSLPAPDKQALKNPLPFGPFLAAAGLSVGWQTLFSQPL</sequence>
<dbReference type="PANTHER" id="PTHR30487">
    <property type="entry name" value="TYPE 4 PREPILIN-LIKE PROTEINS LEADER PEPTIDE-PROCESSING ENZYME"/>
    <property type="match status" value="1"/>
</dbReference>
<dbReference type="InterPro" id="IPR050882">
    <property type="entry name" value="Prepilin_peptidase/N-MTase"/>
</dbReference>
<dbReference type="Gene3D" id="1.20.120.1220">
    <property type="match status" value="1"/>
</dbReference>
<evidence type="ECO:0000313" key="6">
    <source>
        <dbReference type="Proteomes" id="UP000007838"/>
    </source>
</evidence>
<protein>
    <submittedName>
        <fullName evidence="5">Leader peptidase hopD</fullName>
    </submittedName>
</protein>
<evidence type="ECO:0000259" key="4">
    <source>
        <dbReference type="Pfam" id="PF01478"/>
    </source>
</evidence>
<dbReference type="GO" id="GO:0005886">
    <property type="term" value="C:plasma membrane"/>
    <property type="evidence" value="ECO:0007669"/>
    <property type="project" value="TreeGrafter"/>
</dbReference>
<dbReference type="KEGG" id="eec:EcWSU1_04125"/>
<dbReference type="eggNOG" id="COG1989">
    <property type="taxonomic scope" value="Bacteria"/>
</dbReference>
<dbReference type="InterPro" id="IPR014032">
    <property type="entry name" value="Peptidase_A24A_bac"/>
</dbReference>
<name>G8LI45_9ENTR</name>
<evidence type="ECO:0000256" key="2">
    <source>
        <dbReference type="RuleBase" id="RU003793"/>
    </source>
</evidence>
<dbReference type="HOGENOM" id="CLU_057101_5_1_6"/>
<dbReference type="AlphaFoldDB" id="G8LI45"/>
<proteinExistence type="inferred from homology"/>
<evidence type="ECO:0000256" key="1">
    <source>
        <dbReference type="ARBA" id="ARBA00005801"/>
    </source>
</evidence>
<keyword evidence="3" id="KW-1133">Transmembrane helix</keyword>
<reference evidence="5 6" key="1">
    <citation type="journal article" date="2011" name="Stand. Genomic Sci.">
        <title>Complete genome of the onion pathogen Enterobacter cloacae EcWSU1.</title>
        <authorList>
            <person name="Humann J.L."/>
            <person name="Wildung M."/>
            <person name="Cheng C.H."/>
            <person name="Lee T."/>
            <person name="Stewart J.E."/>
            <person name="Drew J.C."/>
            <person name="Triplett E.W."/>
            <person name="Main D."/>
            <person name="Schroeder B.K."/>
        </authorList>
    </citation>
    <scope>NUCLEOTIDE SEQUENCE [LARGE SCALE GENOMIC DNA]</scope>
    <source>
        <strain evidence="5 6">EcWSU1</strain>
    </source>
</reference>
<feature type="transmembrane region" description="Helical" evidence="3">
    <location>
        <begin position="138"/>
        <end position="155"/>
    </location>
</feature>
<feature type="transmembrane region" description="Helical" evidence="3">
    <location>
        <begin position="96"/>
        <end position="118"/>
    </location>
</feature>
<dbReference type="MEROPS" id="A24.003"/>
<feature type="transmembrane region" description="Helical" evidence="3">
    <location>
        <begin position="53"/>
        <end position="75"/>
    </location>
</feature>
<comment type="similarity">
    <text evidence="1 2">Belongs to the peptidase A24 family.</text>
</comment>
<dbReference type="PANTHER" id="PTHR30487:SF0">
    <property type="entry name" value="PREPILIN LEADER PEPTIDASE_N-METHYLTRANSFERASE-RELATED"/>
    <property type="match status" value="1"/>
</dbReference>
<keyword evidence="3" id="KW-0812">Transmembrane</keyword>
<dbReference type="Pfam" id="PF01478">
    <property type="entry name" value="Peptidase_A24"/>
    <property type="match status" value="1"/>
</dbReference>
<dbReference type="PRINTS" id="PR00864">
    <property type="entry name" value="PREPILNPTASE"/>
</dbReference>
<dbReference type="Proteomes" id="UP000007838">
    <property type="component" value="Chromosome"/>
</dbReference>
<accession>G8LI45</accession>
<gene>
    <name evidence="5" type="primary">hopD</name>
    <name evidence="5" type="ORF">EcWSU1_04125</name>
</gene>
<evidence type="ECO:0000313" key="5">
    <source>
        <dbReference type="EMBL" id="AEW75553.1"/>
    </source>
</evidence>
<dbReference type="GO" id="GO:0006465">
    <property type="term" value="P:signal peptide processing"/>
    <property type="evidence" value="ECO:0007669"/>
    <property type="project" value="TreeGrafter"/>
</dbReference>
<feature type="domain" description="Prepilin type IV endopeptidase peptidase" evidence="4">
    <location>
        <begin position="12"/>
        <end position="118"/>
    </location>
</feature>
<dbReference type="EMBL" id="CP002886">
    <property type="protein sequence ID" value="AEW75553.1"/>
    <property type="molecule type" value="Genomic_DNA"/>
</dbReference>